<evidence type="ECO:0000313" key="4">
    <source>
        <dbReference type="Proteomes" id="UP000199477"/>
    </source>
</evidence>
<dbReference type="Proteomes" id="UP000199477">
    <property type="component" value="Unassembled WGS sequence"/>
</dbReference>
<dbReference type="Pfam" id="PF05593">
    <property type="entry name" value="RHS_repeat"/>
    <property type="match status" value="4"/>
</dbReference>
<proteinExistence type="predicted"/>
<reference evidence="4" key="1">
    <citation type="submission" date="2016-10" db="EMBL/GenBank/DDBJ databases">
        <authorList>
            <person name="Varghese N."/>
            <person name="Submissions S."/>
        </authorList>
    </citation>
    <scope>NUCLEOTIDE SEQUENCE [LARGE SCALE GENOMIC DNA]</scope>
    <source>
        <strain evidence="4">UNC178MFTsu3.1</strain>
    </source>
</reference>
<dbReference type="RefSeq" id="WP_026633534.1">
    <property type="nucleotide sequence ID" value="NZ_FONH01000006.1"/>
</dbReference>
<dbReference type="EMBL" id="FONH01000006">
    <property type="protein sequence ID" value="SFF05865.1"/>
    <property type="molecule type" value="Genomic_DNA"/>
</dbReference>
<keyword evidence="4" id="KW-1185">Reference proteome</keyword>
<evidence type="ECO:0000256" key="1">
    <source>
        <dbReference type="ARBA" id="ARBA00022737"/>
    </source>
</evidence>
<sequence length="821" mass="87053">MTYDANGFLKTSQDWNGATTSYSFDPTGLLLQRIDGQGTAAQRSTTITWNAALRVPLTRTVRDVAANVVASTSWLYNGAGQVFARCEVDVAVASGYACASTGTPPAGVRRWTYTYCDTVDGTQCPLTGLLLSVTGPRTDVTSTIRYSYYLSTDESGCGTAGGVCHRAGDLYQVTGAAGHVITNLAYDKNGRVVRQRDANGVITDSTYHVRGWLLTSTVRANADGTPSANDAATRIGYTPYGAVASVTDPDGVQVTYAYDAAHRLTDITDALGNRIHYTLDAAGNKTKEETFDAGNTLRRSLARSYNTLGQLTGIKDGLNRTVFDASFGDSYDGNGNLVRSADALGVQRKQGYDALNRLVSTIDNYNGTDTDTSTQNTQSVFAYDAKDQLQGVSDPDGLNTTYDYDGLGNAIAVHSPDTGTSSFVYDAAGNRIQATDARNVVTHSTYDVLNRVTAITYPTSAENISYRYDEADSVTGCVGSYPIGRLTRVVEATLTTVYCYDARGNVVTKRQTQGTNVDTVSYTYTLADRLVSSRTPDGTATQYGRDGAGRINAVTVLTPNAGGAGACNVVTNVSYLPFGPILSYTLGNGQTITRTYDANYAVTDVVSPALNLHFARDAMGNITALGNVSGADPAIETYSYDPLHRLTGLKDAQGQAIEAYTYNKTGDRLSKASNGLATGAYGYQAGTHWLTSIGSSARTCDANGNTTGSTSGGDAFGYGYNDRNRISVVQRNGQTVASYVYNAMGERVAKTAAATQRFAYDEGSQLIGEYGATSRSYVWLGNLPVAVVDTNGTTSTVSYVHADALGTPRAVTDGAGATVWQ</sequence>
<feature type="domain" description="Teneurin-like YD-shell" evidence="2">
    <location>
        <begin position="610"/>
        <end position="817"/>
    </location>
</feature>
<accession>A0A1I2FKQ0</accession>
<dbReference type="PANTHER" id="PTHR32305:SF15">
    <property type="entry name" value="PROTEIN RHSA-RELATED"/>
    <property type="match status" value="1"/>
</dbReference>
<name>A0A1I2FKQ0_9GAMM</name>
<dbReference type="AlphaFoldDB" id="A0A1I2FKQ0"/>
<keyword evidence="1" id="KW-0677">Repeat</keyword>
<organism evidence="3 4">
    <name type="scientific">Dyella marensis</name>
    <dbReference type="NCBI Taxonomy" id="500610"/>
    <lineage>
        <taxon>Bacteria</taxon>
        <taxon>Pseudomonadati</taxon>
        <taxon>Pseudomonadota</taxon>
        <taxon>Gammaproteobacteria</taxon>
        <taxon>Lysobacterales</taxon>
        <taxon>Rhodanobacteraceae</taxon>
        <taxon>Dyella</taxon>
    </lineage>
</organism>
<dbReference type="InterPro" id="IPR050708">
    <property type="entry name" value="T6SS_VgrG/RHS"/>
</dbReference>
<evidence type="ECO:0000313" key="3">
    <source>
        <dbReference type="EMBL" id="SFF05865.1"/>
    </source>
</evidence>
<dbReference type="InterPro" id="IPR056823">
    <property type="entry name" value="TEN-like_YD-shell"/>
</dbReference>
<dbReference type="NCBIfam" id="TIGR01643">
    <property type="entry name" value="YD_repeat_2x"/>
    <property type="match status" value="4"/>
</dbReference>
<dbReference type="InterPro" id="IPR006530">
    <property type="entry name" value="YD"/>
</dbReference>
<dbReference type="InterPro" id="IPR031325">
    <property type="entry name" value="RHS_repeat"/>
</dbReference>
<gene>
    <name evidence="3" type="ORF">SAMN02799615_02341</name>
</gene>
<evidence type="ECO:0000259" key="2">
    <source>
        <dbReference type="Pfam" id="PF25023"/>
    </source>
</evidence>
<protein>
    <submittedName>
        <fullName evidence="3">YD repeat-containing protein</fullName>
    </submittedName>
</protein>
<dbReference type="Pfam" id="PF25023">
    <property type="entry name" value="TEN_YD-shell"/>
    <property type="match status" value="2"/>
</dbReference>
<dbReference type="Gene3D" id="2.180.10.10">
    <property type="entry name" value="RHS repeat-associated core"/>
    <property type="match status" value="3"/>
</dbReference>
<dbReference type="STRING" id="500610.SAMN02799615_02341"/>
<dbReference type="PANTHER" id="PTHR32305">
    <property type="match status" value="1"/>
</dbReference>
<feature type="domain" description="Teneurin-like YD-shell" evidence="2">
    <location>
        <begin position="301"/>
        <end position="471"/>
    </location>
</feature>